<dbReference type="RefSeq" id="WP_157200550.1">
    <property type="nucleotide sequence ID" value="NZ_LUUI01000114.1"/>
</dbReference>
<sequence>MSQLLNRARSLLKSNSPLIAALAIVPVSNMAQADPVSLDDLQVNYSGSYFYNSSGYFADYDSGPGNSQVLNETNPDGSPKLYGSVSTTAAELYAHNMHYDDNGQPYYFSHDAGVAMVWGGTVQRAPGVGDSLSIHYDFSVDFDTPATGMSYVLSAYLGSYEPYNNVNNALLDNWTEINGDNLIGSVTTEPLQDYEVGSDNYYWQIVIGVYGSAYDWRRTDNGVYTTHFPGVSLNVPNQSIDVSYVTAVPVPGAALLFLSGLLPLLSKAGRRQA</sequence>
<dbReference type="Proteomes" id="UP000078476">
    <property type="component" value="Unassembled WGS sequence"/>
</dbReference>
<evidence type="ECO:0000256" key="1">
    <source>
        <dbReference type="SAM" id="Phobius"/>
    </source>
</evidence>
<keyword evidence="1" id="KW-1133">Transmembrane helix</keyword>
<keyword evidence="1" id="KW-0472">Membrane</keyword>
<reference evidence="3 4" key="1">
    <citation type="submission" date="2016-03" db="EMBL/GenBank/DDBJ databases">
        <authorList>
            <person name="Ploux O."/>
        </authorList>
    </citation>
    <scope>NUCLEOTIDE SEQUENCE [LARGE SCALE GENOMIC DNA]</scope>
    <source>
        <strain evidence="3 4">R-45370</strain>
    </source>
</reference>
<feature type="signal peptide" evidence="2">
    <location>
        <begin position="1"/>
        <end position="33"/>
    </location>
</feature>
<proteinExistence type="predicted"/>
<feature type="transmembrane region" description="Helical" evidence="1">
    <location>
        <begin position="242"/>
        <end position="265"/>
    </location>
</feature>
<keyword evidence="2" id="KW-0732">Signal</keyword>
<evidence type="ECO:0008006" key="5">
    <source>
        <dbReference type="Google" id="ProtNLM"/>
    </source>
</evidence>
<dbReference type="EMBL" id="LUUI01000114">
    <property type="protein sequence ID" value="OAI14021.1"/>
    <property type="molecule type" value="Genomic_DNA"/>
</dbReference>
<accession>A0A177N816</accession>
<evidence type="ECO:0000313" key="3">
    <source>
        <dbReference type="EMBL" id="OAI14021.1"/>
    </source>
</evidence>
<protein>
    <recommendedName>
        <fullName evidence="5">PEP-CTERM sorting domain-containing protein</fullName>
    </recommendedName>
</protein>
<feature type="chain" id="PRO_5008068833" description="PEP-CTERM sorting domain-containing protein" evidence="2">
    <location>
        <begin position="34"/>
        <end position="273"/>
    </location>
</feature>
<comment type="caution">
    <text evidence="3">The sequence shown here is derived from an EMBL/GenBank/DDBJ whole genome shotgun (WGS) entry which is preliminary data.</text>
</comment>
<evidence type="ECO:0000256" key="2">
    <source>
        <dbReference type="SAM" id="SignalP"/>
    </source>
</evidence>
<organism evidence="3 4">
    <name type="scientific">Methylomonas lenta</name>
    <dbReference type="NCBI Taxonomy" id="980561"/>
    <lineage>
        <taxon>Bacteria</taxon>
        <taxon>Pseudomonadati</taxon>
        <taxon>Pseudomonadota</taxon>
        <taxon>Gammaproteobacteria</taxon>
        <taxon>Methylococcales</taxon>
        <taxon>Methylococcaceae</taxon>
        <taxon>Methylomonas</taxon>
    </lineage>
</organism>
<keyword evidence="4" id="KW-1185">Reference proteome</keyword>
<dbReference type="AlphaFoldDB" id="A0A177N816"/>
<gene>
    <name evidence="3" type="ORF">A1359_01035</name>
</gene>
<keyword evidence="1" id="KW-0812">Transmembrane</keyword>
<name>A0A177N816_9GAMM</name>
<dbReference type="STRING" id="980561.A1359_01035"/>
<evidence type="ECO:0000313" key="4">
    <source>
        <dbReference type="Proteomes" id="UP000078476"/>
    </source>
</evidence>